<keyword evidence="4" id="KW-1185">Reference proteome</keyword>
<reference evidence="3 4" key="1">
    <citation type="submission" date="2016-08" db="EMBL/GenBank/DDBJ databases">
        <title>A Parts List for Fungal Cellulosomes Revealed by Comparative Genomics.</title>
        <authorList>
            <consortium name="DOE Joint Genome Institute"/>
            <person name="Haitjema C.H."/>
            <person name="Gilmore S.P."/>
            <person name="Henske J.K."/>
            <person name="Solomon K.V."/>
            <person name="De Groot R."/>
            <person name="Kuo A."/>
            <person name="Mondo S.J."/>
            <person name="Salamov A.A."/>
            <person name="Labutti K."/>
            <person name="Zhao Z."/>
            <person name="Chiniquy J."/>
            <person name="Barry K."/>
            <person name="Brewer H.M."/>
            <person name="Purvine S.O."/>
            <person name="Wright A.T."/>
            <person name="Boxma B."/>
            <person name="Van Alen T."/>
            <person name="Hackstein J.H."/>
            <person name="Baker S.E."/>
            <person name="Grigoriev I.V."/>
            <person name="O'Malley M.A."/>
        </authorList>
    </citation>
    <scope>NUCLEOTIDE SEQUENCE [LARGE SCALE GENOMIC DNA]</scope>
    <source>
        <strain evidence="3 4">G1</strain>
    </source>
</reference>
<gene>
    <name evidence="3" type="ORF">LY90DRAFT_705035</name>
</gene>
<sequence>MTMTTIHSKENNEEVKTYSPEVLPFNTTDSEEMYIQKLQMKIDEYQKKKEDAVKQENYGLADQTRQKLNVLQVQLTKMEHQLNADMITNCIGHWQNKLAEGLIEKIENGDTNQSSGITSAYPLREDFHISLLMTIDRIPNNYIDSLIKAVLIILPHSSNDIQKSPFGFDFFLKKVISRAKKNHELTMSQQSMIKWILTVAVTDVLIHLTERYNGKNISRETRELILKHGFFYFKISSLRKTQKDLLEDPILLRWAIVLGDLALTDRSSMIKMIIQVLDPNKKINNEEIVNVLNVMRYIFVKPKNDKEAMDILYLIHELEAFLERHKKTSVRIAIIRTLERIVQPFNYWVVESVENQEPQSSYEGALWAEMIELYRKAKRWYTVDELKESSLKLITVILINSKIEFYAQNIEGYITQDLFPKNKVKNHIFESVLQLLRGQYFEDSKANSRAKLNDTFTIAPAWGYLTRPVTEESAEAVTNRLQDFSERLFIRRKTVIPQEYLDTCVSIVLQMAAQNLYMTLKSTITCLLDTIRALNVISDAESGFAEHAICRYDERFNLLLDDIPADFEQQLVRAIQLIDHQIGIQVVGKSQRVLEPIPFWEYNDQDKEELDYDSLYGKLEDFYSIRNAENANLNTNNMLTINTLGRSMDHKEKGNNDQQWYSLSRMSSVPTISRRFTTTEDSINTSPRSQTPSINGSATNINASTTGLEKVPKRDAANKNVQKALTHWCEARGVPSANIPSIIQLPISNSSGRYSPGKSQAFSRKSRNDQHTLLSKLFVECIRLIPFMPAPELVSGPYCIARYLIHSMEEVACEVSFTLQKMFARIPETRLGIIKGFINFLKRTEHQDDVSICTTLTHLDFLLKMWVNKDMYAPEDPINDDDAYRISCKIDAAMLVMMSRESPRIRMLAYEILADFNEIQKMVCNSLELDNEVKLPLATILEEQETVIARQGMYGFLEKDLYGYIVTPKMASVLTIIHPKEVAASDYSYLYKYYLGETARQFVNFGRVKALRQCAKFLMVSAVPYITAQSIVDSEYITAYNSYMVLLMALAGVPDNRTTVMTYKPVNNSEGLLFHSYRTFLFPILSSDVSWEIKALTTSTFFTHPSVIKMMVNQIWGMFLSNSSRRSKNTTRLLDDIICLLRYTSQNMYFDELVNELPQGENGHTVLDIYLNSLNAAITLFQDASFISNKNIPRIKTAINFVTIIQRLSETLIMTEKWNHNQRITIMKILREWYLICQDVINANLNNGNINDKFCNNCRKLYVKIGQAMEKFLEDSDPFNGEAIPHDLLVWMTRMERNGFQILSPCLKNKYENVLGTVLAHSYSNKNSQSILFSEAIFDLVLPKQKINSSAFLDNKDSGIYSCIEKYIAILHNLPQPDDHAFSLYGISGKEEDEIITPEITDELYQKLRQRCGSLIFFGLYNMLHVSKNIRLRALLFVQKLFTIFNPNKDMDMEGYFSKFHGRFYSNVGYVLKSGVMELSELAAKLFPEDSGNFIWEAIRCSRSIQKQEGQQTLIFGQTWILNLLQPWTSFIDMDVSSKDVVSQEFFKFLMDITFYYRPSNAREDIYKCWTDVASSETYGESNTGVLTSALINICGRFDHLKDTCIILMSKLQEIYPDILVEVIVQQLSSESFPWRKQRSSSSSSSSASRPSSPSSRNFPSSPNSKESKQPIVEFCNTLASNINYPDNGGSNFQKVVVYFPIILNYLFLYLPVNIKEKSVTATLLNNLIEGYTGIQHQRGNLQVRSFEKIHDQIRKMLVNLDMVTFKVIWSNGNVSELTENPQSCISIYTFVNSILSIFSEESDTLIQDLANEAIDWALDSFVGYDLTVRAFELYYTYIDSNRSININSSSINGIHKCLCEHVNILADYEMDIQHKGISWTTANENPQPVLNDSTNIIEWIMKIEKVTIEIYGESGKLKDHGELFWIPSSLLNLPIVVFKDIYSIIVDCCLLYISKCSFSISSRSPKSIYDVFDTIHNFVGIQPLLVQGLFCDQEDLQNKLFIYLGEIWNKLPIEMIDASPLGLMYYILYSATFLFGRILVNPDWQEDNVLINVIENFCDVLSKDEIFKKSNTLRYLKDFSIHGGKPEEAEEILDQFTYDFASVYIPKYSGNIASYFMSSLKFPSMYLLVVLRMSKTLWDIDKKKMIPFKPFYKKLSFYLENNAEVEDVFLFIFKDDLIDQKEGIFNIDLSDQGVNDSELNVSSIAYSIKTISDILGDIGYKRKERRPTNEELPPPL</sequence>
<evidence type="ECO:0000256" key="2">
    <source>
        <dbReference type="SAM" id="MobiDB-lite"/>
    </source>
</evidence>
<keyword evidence="1" id="KW-0175">Coiled coil</keyword>
<dbReference type="InterPro" id="IPR039867">
    <property type="entry name" value="Furry/Tao3/Mor2"/>
</dbReference>
<dbReference type="GO" id="GO:0000902">
    <property type="term" value="P:cell morphogenesis"/>
    <property type="evidence" value="ECO:0007669"/>
    <property type="project" value="InterPro"/>
</dbReference>
<protein>
    <recommendedName>
        <fullName evidence="5">Cell morphogenesis protein N-terminal domain-containing protein</fullName>
    </recommendedName>
</protein>
<dbReference type="GO" id="GO:0030427">
    <property type="term" value="C:site of polarized growth"/>
    <property type="evidence" value="ECO:0007669"/>
    <property type="project" value="TreeGrafter"/>
</dbReference>
<evidence type="ECO:0000313" key="4">
    <source>
        <dbReference type="Proteomes" id="UP000193920"/>
    </source>
</evidence>
<dbReference type="EMBL" id="MCOG01000157">
    <property type="protein sequence ID" value="ORY34153.1"/>
    <property type="molecule type" value="Genomic_DNA"/>
</dbReference>
<proteinExistence type="predicted"/>
<dbReference type="Proteomes" id="UP000193920">
    <property type="component" value="Unassembled WGS sequence"/>
</dbReference>
<evidence type="ECO:0000313" key="3">
    <source>
        <dbReference type="EMBL" id="ORY34153.1"/>
    </source>
</evidence>
<dbReference type="GO" id="GO:0005938">
    <property type="term" value="C:cell cortex"/>
    <property type="evidence" value="ECO:0007669"/>
    <property type="project" value="TreeGrafter"/>
</dbReference>
<feature type="region of interest" description="Disordered" evidence="2">
    <location>
        <begin position="1636"/>
        <end position="1669"/>
    </location>
</feature>
<dbReference type="OrthoDB" id="2138460at2759"/>
<name>A0A1Y2BH79_9FUNG</name>
<feature type="coiled-coil region" evidence="1">
    <location>
        <begin position="35"/>
        <end position="81"/>
    </location>
</feature>
<evidence type="ECO:0000256" key="1">
    <source>
        <dbReference type="SAM" id="Coils"/>
    </source>
</evidence>
<dbReference type="PANTHER" id="PTHR12295">
    <property type="entry name" value="FURRY-RELATED"/>
    <property type="match status" value="1"/>
</dbReference>
<feature type="region of interest" description="Disordered" evidence="2">
    <location>
        <begin position="677"/>
        <end position="701"/>
    </location>
</feature>
<comment type="caution">
    <text evidence="3">The sequence shown here is derived from an EMBL/GenBank/DDBJ whole genome shotgun (WGS) entry which is preliminary data.</text>
</comment>
<feature type="compositionally biased region" description="Low complexity" evidence="2">
    <location>
        <begin position="1640"/>
        <end position="1665"/>
    </location>
</feature>
<dbReference type="PANTHER" id="PTHR12295:SF30">
    <property type="entry name" value="PROTEIN FURRY"/>
    <property type="match status" value="1"/>
</dbReference>
<evidence type="ECO:0008006" key="5">
    <source>
        <dbReference type="Google" id="ProtNLM"/>
    </source>
</evidence>
<accession>A0A1Y2BH79</accession>
<organism evidence="3 4">
    <name type="scientific">Neocallimastix californiae</name>
    <dbReference type="NCBI Taxonomy" id="1754190"/>
    <lineage>
        <taxon>Eukaryota</taxon>
        <taxon>Fungi</taxon>
        <taxon>Fungi incertae sedis</taxon>
        <taxon>Chytridiomycota</taxon>
        <taxon>Chytridiomycota incertae sedis</taxon>
        <taxon>Neocallimastigomycetes</taxon>
        <taxon>Neocallimastigales</taxon>
        <taxon>Neocallimastigaceae</taxon>
        <taxon>Neocallimastix</taxon>
    </lineage>
</organism>